<feature type="region of interest" description="Disordered" evidence="1">
    <location>
        <begin position="301"/>
        <end position="322"/>
    </location>
</feature>
<keyword evidence="3" id="KW-1185">Reference proteome</keyword>
<sequence length="624" mass="65968">MAGLEEMFALQTLGLAHTLVQKELALRPLAMLPHLKHIKLARTPLVRRLTERRARLIVSNILPELRTMDDVAMPSTHGAYRGLKATASQEEAANHFGFGVQPLFDTAPAGPEAADSAQVQLDAAPKAALVALLGIAKESMDEAPGEGAAGLEAFLRDASENTHAMSCEEEVRSIFYDLSASQGTSARQSADGSQAGSQAAASVEQLWSSLNSSSPGKQPAGAALRPTLSKAASPAKHHKSPRALHKKQALLKARLSPPQHAPAGPLRSGTLETPRNIASAQAEQGQAFLAWSPARAREAMGWTSQTNSPRLSSMEMPSRSSSLQRSILKTATQQAADGSSGLALQVLSAHPDLALPSPDVYAQVVQLLSGAAGASAAQARHSSDSMPASVRVSESGFSPPYPRKQAAWQDQPDTSPPRGLDQLSAEEERAGRPPQRQHSAMASPAPQEATYAGLSKAVSAPVDPNDFGQHPCTSDKPALLYYDQPVDADAHSIQDAAAAALLLTPPITPRGHQPTGPMSDLEGDSSLAAHLSPASFGPGTQPASRQQLLRERNSFSPEKQPAFRSQLLKEHSSALRANSRDIFTQAAVDWAPGSGAAGEDDGLIKALKQAISYKRRNLEETHAY</sequence>
<feature type="compositionally biased region" description="Low complexity" evidence="1">
    <location>
        <begin position="308"/>
        <end position="322"/>
    </location>
</feature>
<dbReference type="AlphaFoldDB" id="A0AAW1QG98"/>
<reference evidence="2 3" key="1">
    <citation type="journal article" date="2024" name="Nat. Commun.">
        <title>Phylogenomics reveals the evolutionary origins of lichenization in chlorophyte algae.</title>
        <authorList>
            <person name="Puginier C."/>
            <person name="Libourel C."/>
            <person name="Otte J."/>
            <person name="Skaloud P."/>
            <person name="Haon M."/>
            <person name="Grisel S."/>
            <person name="Petersen M."/>
            <person name="Berrin J.G."/>
            <person name="Delaux P.M."/>
            <person name="Dal Grande F."/>
            <person name="Keller J."/>
        </authorList>
    </citation>
    <scope>NUCLEOTIDE SEQUENCE [LARGE SCALE GENOMIC DNA]</scope>
    <source>
        <strain evidence="2 3">SAG 2043</strain>
    </source>
</reference>
<proteinExistence type="predicted"/>
<accession>A0AAW1QG98</accession>
<evidence type="ECO:0000256" key="1">
    <source>
        <dbReference type="SAM" id="MobiDB-lite"/>
    </source>
</evidence>
<name>A0AAW1QG98_9CHLO</name>
<feature type="region of interest" description="Disordered" evidence="1">
    <location>
        <begin position="208"/>
        <end position="245"/>
    </location>
</feature>
<gene>
    <name evidence="2" type="ORF">WJX72_010438</name>
</gene>
<comment type="caution">
    <text evidence="2">The sequence shown here is derived from an EMBL/GenBank/DDBJ whole genome shotgun (WGS) entry which is preliminary data.</text>
</comment>
<evidence type="ECO:0000313" key="3">
    <source>
        <dbReference type="Proteomes" id="UP001489004"/>
    </source>
</evidence>
<organism evidence="2 3">
    <name type="scientific">[Myrmecia] bisecta</name>
    <dbReference type="NCBI Taxonomy" id="41462"/>
    <lineage>
        <taxon>Eukaryota</taxon>
        <taxon>Viridiplantae</taxon>
        <taxon>Chlorophyta</taxon>
        <taxon>core chlorophytes</taxon>
        <taxon>Trebouxiophyceae</taxon>
        <taxon>Trebouxiales</taxon>
        <taxon>Trebouxiaceae</taxon>
        <taxon>Myrmecia</taxon>
    </lineage>
</organism>
<feature type="region of interest" description="Disordered" evidence="1">
    <location>
        <begin position="378"/>
        <end position="450"/>
    </location>
</feature>
<evidence type="ECO:0000313" key="2">
    <source>
        <dbReference type="EMBL" id="KAK9820444.1"/>
    </source>
</evidence>
<feature type="compositionally biased region" description="Basic residues" evidence="1">
    <location>
        <begin position="235"/>
        <end position="245"/>
    </location>
</feature>
<dbReference type="Proteomes" id="UP001489004">
    <property type="component" value="Unassembled WGS sequence"/>
</dbReference>
<protein>
    <submittedName>
        <fullName evidence="2">Uncharacterized protein</fullName>
    </submittedName>
</protein>
<dbReference type="EMBL" id="JALJOR010000003">
    <property type="protein sequence ID" value="KAK9820444.1"/>
    <property type="molecule type" value="Genomic_DNA"/>
</dbReference>
<feature type="region of interest" description="Disordered" evidence="1">
    <location>
        <begin position="506"/>
        <end position="546"/>
    </location>
</feature>